<evidence type="ECO:0000313" key="9">
    <source>
        <dbReference type="EMBL" id="CAI48246.1"/>
    </source>
</evidence>
<dbReference type="GO" id="GO:0005524">
    <property type="term" value="F:ATP binding"/>
    <property type="evidence" value="ECO:0007669"/>
    <property type="project" value="UniProtKB-KW"/>
</dbReference>
<dbReference type="InterPro" id="IPR004821">
    <property type="entry name" value="Cyt_trans-like"/>
</dbReference>
<sequence>MRGLLIGRFQPFHLGHRYLIEQIDEAVDEVVIGIGSAGQSHTRENPFTAGERVHLVQDALEELDAKTYLIPIADIERNAMWVTHIETLCPEFDVVYSNNPFVERLFEEAGYEVRGTPLHERDRYCGSEIRRRMVAGDRWRPLVPDPVAAAVDDIGGVARLQKITDDDT</sequence>
<evidence type="ECO:0000313" key="10">
    <source>
        <dbReference type="Proteomes" id="UP000002698"/>
    </source>
</evidence>
<keyword evidence="6" id="KW-0067">ATP-binding</keyword>
<evidence type="ECO:0000256" key="3">
    <source>
        <dbReference type="ARBA" id="ARBA00022679"/>
    </source>
</evidence>
<keyword evidence="5 6" id="KW-0520">NAD</keyword>
<keyword evidence="2 6" id="KW-0662">Pyridine nucleotide biosynthesis</keyword>
<dbReference type="PANTHER" id="PTHR21342">
    <property type="entry name" value="PHOSPHOPANTETHEINE ADENYLYLTRANSFERASE"/>
    <property type="match status" value="1"/>
</dbReference>
<dbReference type="UniPathway" id="UPA00253">
    <property type="reaction ID" value="UER00600"/>
</dbReference>
<dbReference type="GO" id="GO:0000309">
    <property type="term" value="F:nicotinamide-nucleotide adenylyltransferase activity"/>
    <property type="evidence" value="ECO:0007669"/>
    <property type="project" value="UniProtKB-UniRule"/>
</dbReference>
<dbReference type="NCBIfam" id="NF002243">
    <property type="entry name" value="PRK01153.1"/>
    <property type="match status" value="1"/>
</dbReference>
<dbReference type="Gene3D" id="3.40.50.620">
    <property type="entry name" value="HUPs"/>
    <property type="match status" value="1"/>
</dbReference>
<keyword evidence="3 6" id="KW-0808">Transferase</keyword>
<comment type="pathway">
    <text evidence="6">Cofactor biosynthesis; NAD(+) biosynthesis; NAD(+) from nicotinamide D-ribonucleotide: step 1/1.</text>
</comment>
<dbReference type="OrthoDB" id="264480at2157"/>
<dbReference type="eggNOG" id="arCOG00972">
    <property type="taxonomic scope" value="Archaea"/>
</dbReference>
<reference evidence="9 10" key="1">
    <citation type="journal article" date="2005" name="Genome Res.">
        <title>Living with two extremes: conclusions from the genome sequence of Natronomonas pharaonis.</title>
        <authorList>
            <person name="Falb M."/>
            <person name="Pfeiffer F."/>
            <person name="Palm P."/>
            <person name="Rodewald K."/>
            <person name="Hickmann V."/>
            <person name="Tittor J."/>
            <person name="Oesterhelt D."/>
        </authorList>
    </citation>
    <scope>NUCLEOTIDE SEQUENCE [LARGE SCALE GENOMIC DNA]</scope>
    <source>
        <strain evidence="10">ATCC 35678 / DSM 2160 / CIP 103997 / JCM 8858 / NBRC 14720 / NCIMB 2260 / Gabara</strain>
    </source>
</reference>
<keyword evidence="6" id="KW-0963">Cytoplasm</keyword>
<dbReference type="EnsemblBacteria" id="CAI48246">
    <property type="protein sequence ID" value="CAI48246"/>
    <property type="gene ID" value="NP_0310A"/>
</dbReference>
<name>A0A1U7ETK0_NATPD</name>
<dbReference type="Proteomes" id="UP000002698">
    <property type="component" value="Chromosome"/>
</dbReference>
<feature type="domain" description="Cytidyltransferase-like" evidence="8">
    <location>
        <begin position="5"/>
        <end position="132"/>
    </location>
</feature>
<evidence type="ECO:0000256" key="6">
    <source>
        <dbReference type="HAMAP-Rule" id="MF_00243"/>
    </source>
</evidence>
<comment type="catalytic activity">
    <reaction evidence="6">
        <text>beta-nicotinamide D-ribonucleotide + ATP + H(+) = diphosphate + NAD(+)</text>
        <dbReference type="Rhea" id="RHEA:21360"/>
        <dbReference type="ChEBI" id="CHEBI:14649"/>
        <dbReference type="ChEBI" id="CHEBI:15378"/>
        <dbReference type="ChEBI" id="CHEBI:30616"/>
        <dbReference type="ChEBI" id="CHEBI:33019"/>
        <dbReference type="ChEBI" id="CHEBI:57540"/>
        <dbReference type="EC" id="2.7.7.1"/>
    </reaction>
</comment>
<comment type="similarity">
    <text evidence="1 6">Belongs to the archaeal NMN adenylyltransferase family.</text>
</comment>
<evidence type="ECO:0000256" key="2">
    <source>
        <dbReference type="ARBA" id="ARBA00022642"/>
    </source>
</evidence>
<dbReference type="SUPFAM" id="SSF52374">
    <property type="entry name" value="Nucleotidylyl transferase"/>
    <property type="match status" value="1"/>
</dbReference>
<organism evidence="9 10">
    <name type="scientific">Natronomonas pharaonis (strain ATCC 35678 / DSM 2160 / CIP 103997 / JCM 8858 / NBRC 14720 / NCIMB 2260 / Gabara)</name>
    <name type="common">Halobacterium pharaonis</name>
    <dbReference type="NCBI Taxonomy" id="348780"/>
    <lineage>
        <taxon>Archaea</taxon>
        <taxon>Methanobacteriati</taxon>
        <taxon>Methanobacteriota</taxon>
        <taxon>Stenosarchaea group</taxon>
        <taxon>Halobacteria</taxon>
        <taxon>Halobacteriales</taxon>
        <taxon>Natronomonadaceae</taxon>
        <taxon>Natronomonas</taxon>
    </lineage>
</organism>
<dbReference type="PANTHER" id="PTHR21342:SF0">
    <property type="entry name" value="BIFUNCTIONAL NMN ADENYLYLTRANSFERASE_NUDIX HYDROLASE"/>
    <property type="match status" value="1"/>
</dbReference>
<dbReference type="STRING" id="348780.NP_0310A"/>
<dbReference type="HOGENOM" id="CLU_108783_0_0_2"/>
<dbReference type="NCBIfam" id="TIGR00125">
    <property type="entry name" value="cyt_tran_rel"/>
    <property type="match status" value="1"/>
</dbReference>
<dbReference type="Pfam" id="PF01467">
    <property type="entry name" value="CTP_transf_like"/>
    <property type="match status" value="1"/>
</dbReference>
<evidence type="ECO:0000256" key="7">
    <source>
        <dbReference type="NCBIfam" id="TIGR01527"/>
    </source>
</evidence>
<dbReference type="RefSeq" id="WP_011321884.1">
    <property type="nucleotide sequence ID" value="NC_007426.1"/>
</dbReference>
<protein>
    <recommendedName>
        <fullName evidence="6 7">Nicotinamide-nucleotide adenylyltransferase</fullName>
        <ecNumber evidence="6 7">2.7.7.1</ecNumber>
    </recommendedName>
    <alternativeName>
        <fullName evidence="6">NAD(+) diphosphorylase</fullName>
    </alternativeName>
    <alternativeName>
        <fullName evidence="6">NAD(+) pyrophosphorylase</fullName>
    </alternativeName>
    <alternativeName>
        <fullName evidence="6">NMN adenylyltransferase</fullName>
    </alternativeName>
</protein>
<dbReference type="KEGG" id="nph:NP_0310A"/>
<dbReference type="HAMAP" id="MF_00243">
    <property type="entry name" value="NMN_adenylyltr"/>
    <property type="match status" value="1"/>
</dbReference>
<evidence type="ECO:0000256" key="5">
    <source>
        <dbReference type="ARBA" id="ARBA00023027"/>
    </source>
</evidence>
<dbReference type="GO" id="GO:0005737">
    <property type="term" value="C:cytoplasm"/>
    <property type="evidence" value="ECO:0007669"/>
    <property type="project" value="UniProtKB-SubCell"/>
</dbReference>
<keyword evidence="6" id="KW-0547">Nucleotide-binding</keyword>
<dbReference type="GO" id="GO:0009435">
    <property type="term" value="P:NAD+ biosynthetic process"/>
    <property type="evidence" value="ECO:0007669"/>
    <property type="project" value="UniProtKB-UniRule"/>
</dbReference>
<proteinExistence type="inferred from homology"/>
<evidence type="ECO:0000256" key="4">
    <source>
        <dbReference type="ARBA" id="ARBA00022695"/>
    </source>
</evidence>
<comment type="subcellular location">
    <subcellularLocation>
        <location evidence="6">Cytoplasm</location>
    </subcellularLocation>
</comment>
<dbReference type="NCBIfam" id="TIGR01527">
    <property type="entry name" value="arch_NMN_Atrans"/>
    <property type="match status" value="1"/>
</dbReference>
<keyword evidence="4 6" id="KW-0548">Nucleotidyltransferase</keyword>
<dbReference type="GeneID" id="3702967"/>
<dbReference type="AlphaFoldDB" id="A0A1U7ETK0"/>
<dbReference type="InterPro" id="IPR006418">
    <property type="entry name" value="NMN_Atrans_arc"/>
</dbReference>
<evidence type="ECO:0000259" key="8">
    <source>
        <dbReference type="Pfam" id="PF01467"/>
    </source>
</evidence>
<dbReference type="InterPro" id="IPR014729">
    <property type="entry name" value="Rossmann-like_a/b/a_fold"/>
</dbReference>
<dbReference type="EMBL" id="CR936257">
    <property type="protein sequence ID" value="CAI48246.1"/>
    <property type="molecule type" value="Genomic_DNA"/>
</dbReference>
<gene>
    <name evidence="9" type="primary">nadM2</name>
    <name evidence="9" type="ordered locus">NP_0310A</name>
</gene>
<accession>A0A1U7ETK0</accession>
<evidence type="ECO:0000256" key="1">
    <source>
        <dbReference type="ARBA" id="ARBA00010124"/>
    </source>
</evidence>
<dbReference type="EC" id="2.7.7.1" evidence="6 7"/>
<keyword evidence="10" id="KW-1185">Reference proteome</keyword>